<dbReference type="OrthoDB" id="16120at2759"/>
<organism evidence="1 2">
    <name type="scientific">Phaedon cochleariae</name>
    <name type="common">Mustard beetle</name>
    <dbReference type="NCBI Taxonomy" id="80249"/>
    <lineage>
        <taxon>Eukaryota</taxon>
        <taxon>Metazoa</taxon>
        <taxon>Ecdysozoa</taxon>
        <taxon>Arthropoda</taxon>
        <taxon>Hexapoda</taxon>
        <taxon>Insecta</taxon>
        <taxon>Pterygota</taxon>
        <taxon>Neoptera</taxon>
        <taxon>Endopterygota</taxon>
        <taxon>Coleoptera</taxon>
        <taxon>Polyphaga</taxon>
        <taxon>Cucujiformia</taxon>
        <taxon>Chrysomeloidea</taxon>
        <taxon>Chrysomelidae</taxon>
        <taxon>Chrysomelinae</taxon>
        <taxon>Chrysomelini</taxon>
        <taxon>Phaedon</taxon>
    </lineage>
</organism>
<proteinExistence type="predicted"/>
<accession>A0A9P0GTL7</accession>
<sequence>VISALCDDEGKYFGAVSEYLAGATYEVLEDLLNSILNSLSLDASTRFNCLEVLLREDVRKLDTGMFPQFYYRKILEVISQRGRRLRRLNLKGVWVRDYPELLSEMVRKLEMLETLVIPHMADDEVLESIMSLKKLTVLDICGEACYSVSGIRTLKSDTIRVLHIGSFGKTDLCQQESSGSEIVAELIENLPNLNYLRTYSYTGHALLTVYNRNPTHQTKLKYLHDTNTSMEIMESILKLCPALESLHFDSPAPGIVEKLANFRKLNSLKLTKGNMSELLTLLRVSGSQLEVLKLNHDKNTSLDLSEICLLCPNLVELESFLMRITFSNLDTYFMSLERLELSYCDMSLGVLRFLMTNSPFLKKIIVGCNINMTDGDVFRLCAECDFNFLEEVWFSSARSLTSTSVELLMGHCPSLRVLGQLSGW</sequence>
<protein>
    <submittedName>
        <fullName evidence="1">Uncharacterized protein</fullName>
    </submittedName>
</protein>
<evidence type="ECO:0000313" key="2">
    <source>
        <dbReference type="Proteomes" id="UP001153737"/>
    </source>
</evidence>
<name>A0A9P0GTL7_PHACE</name>
<dbReference type="InterPro" id="IPR032675">
    <property type="entry name" value="LRR_dom_sf"/>
</dbReference>
<keyword evidence="2" id="KW-1185">Reference proteome</keyword>
<dbReference type="EMBL" id="OU896715">
    <property type="protein sequence ID" value="CAH1183811.1"/>
    <property type="molecule type" value="Genomic_DNA"/>
</dbReference>
<reference evidence="1" key="1">
    <citation type="submission" date="2022-01" db="EMBL/GenBank/DDBJ databases">
        <authorList>
            <person name="King R."/>
        </authorList>
    </citation>
    <scope>NUCLEOTIDE SEQUENCE</scope>
</reference>
<dbReference type="SUPFAM" id="SSF52058">
    <property type="entry name" value="L domain-like"/>
    <property type="match status" value="1"/>
</dbReference>
<dbReference type="AlphaFoldDB" id="A0A9P0GTL7"/>
<gene>
    <name evidence="1" type="ORF">PHAECO_LOCUS12316</name>
</gene>
<feature type="non-terminal residue" evidence="1">
    <location>
        <position position="1"/>
    </location>
</feature>
<dbReference type="Proteomes" id="UP001153737">
    <property type="component" value="Chromosome 9"/>
</dbReference>
<dbReference type="Gene3D" id="3.80.10.10">
    <property type="entry name" value="Ribonuclease Inhibitor"/>
    <property type="match status" value="1"/>
</dbReference>
<feature type="non-terminal residue" evidence="1">
    <location>
        <position position="424"/>
    </location>
</feature>
<reference evidence="1" key="2">
    <citation type="submission" date="2022-10" db="EMBL/GenBank/DDBJ databases">
        <authorList>
            <consortium name="ENA_rothamsted_submissions"/>
            <consortium name="culmorum"/>
            <person name="King R."/>
        </authorList>
    </citation>
    <scope>NUCLEOTIDE SEQUENCE</scope>
</reference>
<evidence type="ECO:0000313" key="1">
    <source>
        <dbReference type="EMBL" id="CAH1183811.1"/>
    </source>
</evidence>